<dbReference type="EnsemblMetazoa" id="XM_038196717.1">
    <property type="protein sequence ID" value="XP_038052645.1"/>
    <property type="gene ID" value="LOC119725325"/>
</dbReference>
<dbReference type="PROSITE" id="PS00028">
    <property type="entry name" value="ZINC_FINGER_C2H2_1"/>
    <property type="match status" value="1"/>
</dbReference>
<evidence type="ECO:0000256" key="1">
    <source>
        <dbReference type="SAM" id="MobiDB-lite"/>
    </source>
</evidence>
<dbReference type="Proteomes" id="UP000887568">
    <property type="component" value="Unplaced"/>
</dbReference>
<reference evidence="3" key="1">
    <citation type="submission" date="2022-11" db="UniProtKB">
        <authorList>
            <consortium name="EnsemblMetazoa"/>
        </authorList>
    </citation>
    <scope>IDENTIFICATION</scope>
</reference>
<dbReference type="GeneID" id="119725325"/>
<protein>
    <recommendedName>
        <fullName evidence="2">C2H2-type domain-containing protein</fullName>
    </recommendedName>
</protein>
<evidence type="ECO:0000313" key="3">
    <source>
        <dbReference type="EnsemblMetazoa" id="XP_038052645.1"/>
    </source>
</evidence>
<evidence type="ECO:0000259" key="2">
    <source>
        <dbReference type="PROSITE" id="PS00028"/>
    </source>
</evidence>
<sequence length="260" mass="29278">MTMGRLWRDLHLDYFCILGYAPGDSRYNMIEHCWAPVTTWLTGLQLSDTIPGEDKNPEAQSKLSEEDRARKNATVLDNAIRDVHKCLDGKMYDSFKVTAVAMDSSSTHHYSDEAKVEELSDASVKKIKADIVLTELAAEYKFLASHSVQRTYQLEFVKCQDSQCHHCSNHPVRAKKLLTFLREFGGGHGFTPVPSDKVPGHFFTWQEMASKAVTGKLKIPALDEGVHSPINGERVCQAGCKKVFVSAADRDRHNRLMHKL</sequence>
<feature type="compositionally biased region" description="Basic and acidic residues" evidence="1">
    <location>
        <begin position="52"/>
        <end position="68"/>
    </location>
</feature>
<keyword evidence="4" id="KW-1185">Reference proteome</keyword>
<accession>A0A913ZNF5</accession>
<evidence type="ECO:0000313" key="4">
    <source>
        <dbReference type="Proteomes" id="UP000887568"/>
    </source>
</evidence>
<dbReference type="OrthoDB" id="2433005at2759"/>
<feature type="region of interest" description="Disordered" evidence="1">
    <location>
        <begin position="49"/>
        <end position="68"/>
    </location>
</feature>
<name>A0A913ZNF5_PATMI</name>
<dbReference type="InterPro" id="IPR013087">
    <property type="entry name" value="Znf_C2H2_type"/>
</dbReference>
<dbReference type="AlphaFoldDB" id="A0A913ZNF5"/>
<organism evidence="3 4">
    <name type="scientific">Patiria miniata</name>
    <name type="common">Bat star</name>
    <name type="synonym">Asterina miniata</name>
    <dbReference type="NCBI Taxonomy" id="46514"/>
    <lineage>
        <taxon>Eukaryota</taxon>
        <taxon>Metazoa</taxon>
        <taxon>Echinodermata</taxon>
        <taxon>Eleutherozoa</taxon>
        <taxon>Asterozoa</taxon>
        <taxon>Asteroidea</taxon>
        <taxon>Valvatacea</taxon>
        <taxon>Valvatida</taxon>
        <taxon>Asterinidae</taxon>
        <taxon>Patiria</taxon>
    </lineage>
</organism>
<proteinExistence type="predicted"/>
<dbReference type="RefSeq" id="XP_038052645.1">
    <property type="nucleotide sequence ID" value="XM_038196717.1"/>
</dbReference>
<feature type="domain" description="C2H2-type" evidence="2">
    <location>
        <begin position="236"/>
        <end position="258"/>
    </location>
</feature>